<dbReference type="Gene3D" id="3.60.10.10">
    <property type="entry name" value="Endonuclease/exonuclease/phosphatase"/>
    <property type="match status" value="1"/>
</dbReference>
<dbReference type="EMBL" id="JACXVP010000010">
    <property type="protein sequence ID" value="KAG5582326.1"/>
    <property type="molecule type" value="Genomic_DNA"/>
</dbReference>
<organism evidence="1 2">
    <name type="scientific">Solanum commersonii</name>
    <name type="common">Commerson's wild potato</name>
    <name type="synonym">Commerson's nightshade</name>
    <dbReference type="NCBI Taxonomy" id="4109"/>
    <lineage>
        <taxon>Eukaryota</taxon>
        <taxon>Viridiplantae</taxon>
        <taxon>Streptophyta</taxon>
        <taxon>Embryophyta</taxon>
        <taxon>Tracheophyta</taxon>
        <taxon>Spermatophyta</taxon>
        <taxon>Magnoliopsida</taxon>
        <taxon>eudicotyledons</taxon>
        <taxon>Gunneridae</taxon>
        <taxon>Pentapetalae</taxon>
        <taxon>asterids</taxon>
        <taxon>lamiids</taxon>
        <taxon>Solanales</taxon>
        <taxon>Solanaceae</taxon>
        <taxon>Solanoideae</taxon>
        <taxon>Solaneae</taxon>
        <taxon>Solanum</taxon>
    </lineage>
</organism>
<protein>
    <recommendedName>
        <fullName evidence="3">Endonuclease/exonuclease/phosphatase domain-containing protein</fullName>
    </recommendedName>
</protein>
<gene>
    <name evidence="1" type="ORF">H5410_052953</name>
</gene>
<dbReference type="PANTHER" id="PTHR35218:SF7">
    <property type="entry name" value="ENDONUCLEASE_EXONUCLEASE_PHOSPHATASE"/>
    <property type="match status" value="1"/>
</dbReference>
<dbReference type="PANTHER" id="PTHR35218">
    <property type="entry name" value="RNASE H DOMAIN-CONTAINING PROTEIN"/>
    <property type="match status" value="1"/>
</dbReference>
<sequence>MALTPGGSSNTQEGPSMKILLWNCRGAHNGNFMSNMRALMEYHNPTMLALTETRMEDHNGILEALDYTDVIQVPAAVYSRGITLFWRNTEITIEPFVLTEQEIHATIEVDTPTVEGANHEARPEGT</sequence>
<reference evidence="1 2" key="1">
    <citation type="submission" date="2020-09" db="EMBL/GenBank/DDBJ databases">
        <title>De no assembly of potato wild relative species, Solanum commersonii.</title>
        <authorList>
            <person name="Cho K."/>
        </authorList>
    </citation>
    <scope>NUCLEOTIDE SEQUENCE [LARGE SCALE GENOMIC DNA]</scope>
    <source>
        <strain evidence="1">LZ3.2</strain>
        <tissue evidence="1">Leaf</tissue>
    </source>
</reference>
<keyword evidence="2" id="KW-1185">Reference proteome</keyword>
<evidence type="ECO:0000313" key="2">
    <source>
        <dbReference type="Proteomes" id="UP000824120"/>
    </source>
</evidence>
<dbReference type="AlphaFoldDB" id="A0A9J5X522"/>
<dbReference type="InterPro" id="IPR036691">
    <property type="entry name" value="Endo/exonu/phosph_ase_sf"/>
</dbReference>
<comment type="caution">
    <text evidence="1">The sequence shown here is derived from an EMBL/GenBank/DDBJ whole genome shotgun (WGS) entry which is preliminary data.</text>
</comment>
<dbReference type="OrthoDB" id="1305522at2759"/>
<proteinExistence type="predicted"/>
<dbReference type="Proteomes" id="UP000824120">
    <property type="component" value="Chromosome 10"/>
</dbReference>
<dbReference type="SUPFAM" id="SSF56219">
    <property type="entry name" value="DNase I-like"/>
    <property type="match status" value="1"/>
</dbReference>
<evidence type="ECO:0000313" key="1">
    <source>
        <dbReference type="EMBL" id="KAG5582326.1"/>
    </source>
</evidence>
<accession>A0A9J5X522</accession>
<name>A0A9J5X522_SOLCO</name>
<evidence type="ECO:0008006" key="3">
    <source>
        <dbReference type="Google" id="ProtNLM"/>
    </source>
</evidence>